<keyword evidence="2" id="KW-0472">Membrane</keyword>
<name>Q52457_9EURY</name>
<feature type="transmembrane region" description="Helical" evidence="2">
    <location>
        <begin position="63"/>
        <end position="84"/>
    </location>
</feature>
<evidence type="ECO:0000313" key="3">
    <source>
        <dbReference type="EMBL" id="CAA62488.1"/>
    </source>
</evidence>
<keyword evidence="2" id="KW-0812">Transmembrane</keyword>
<protein>
    <submittedName>
        <fullName evidence="3">Orf C</fullName>
    </submittedName>
</protein>
<keyword evidence="1" id="KW-0813">Transport</keyword>
<feature type="transmembrane region" description="Helical" evidence="2">
    <location>
        <begin position="26"/>
        <end position="43"/>
    </location>
</feature>
<reference evidence="3" key="1">
    <citation type="journal article" date="1995" name="Gene">
        <title>A putative SOS repair gene (dinF-like) in a hyperthermophilic archaeon.</title>
        <authorList>
            <person name="Bouyoub A."/>
            <person name="Barbier G."/>
            <person name="Querellou J."/>
            <person name="Forterre P."/>
        </authorList>
    </citation>
    <scope>NUCLEOTIDE SEQUENCE</scope>
    <source>
        <strain evidence="3">IFREMER 585</strain>
    </source>
</reference>
<dbReference type="GO" id="GO:0005886">
    <property type="term" value="C:plasma membrane"/>
    <property type="evidence" value="ECO:0007669"/>
    <property type="project" value="TreeGrafter"/>
</dbReference>
<accession>Q52457</accession>
<evidence type="ECO:0000256" key="1">
    <source>
        <dbReference type="ARBA" id="ARBA00022448"/>
    </source>
</evidence>
<dbReference type="AlphaFoldDB" id="Q52457"/>
<dbReference type="EMBL" id="X91006">
    <property type="protein sequence ID" value="CAA62488.1"/>
    <property type="molecule type" value="Genomic_DNA"/>
</dbReference>
<dbReference type="PANTHER" id="PTHR43298:SF2">
    <property type="entry name" value="FMN_FAD EXPORTER YEEO-RELATED"/>
    <property type="match status" value="1"/>
</dbReference>
<sequence>MFVLSGALRGAGDTKSPLYITAISKLLFRIIPSYILGFGFTIPKFTVFGYTFPGFHFSGLGVVAAWIGMSLETFITAGLFWLVFRRGKWKHIKI</sequence>
<evidence type="ECO:0000256" key="2">
    <source>
        <dbReference type="SAM" id="Phobius"/>
    </source>
</evidence>
<dbReference type="PANTHER" id="PTHR43298">
    <property type="entry name" value="MULTIDRUG RESISTANCE PROTEIN NORM-RELATED"/>
    <property type="match status" value="1"/>
</dbReference>
<dbReference type="PIR" id="JC4562">
    <property type="entry name" value="JC4562"/>
</dbReference>
<organism evidence="3">
    <name type="scientific">Pyrococcus sp</name>
    <dbReference type="NCBI Taxonomy" id="33866"/>
    <lineage>
        <taxon>Archaea</taxon>
        <taxon>Methanobacteriati</taxon>
        <taxon>Methanobacteriota</taxon>
        <taxon>Thermococci</taxon>
        <taxon>Thermococcales</taxon>
        <taxon>Thermococcaceae</taxon>
        <taxon>Pyrococcus</taxon>
    </lineage>
</organism>
<keyword evidence="2" id="KW-1133">Transmembrane helix</keyword>
<proteinExistence type="predicted"/>
<dbReference type="InterPro" id="IPR050222">
    <property type="entry name" value="MATE_MdtK"/>
</dbReference>